<dbReference type="InterPro" id="IPR036259">
    <property type="entry name" value="MFS_trans_sf"/>
</dbReference>
<dbReference type="PANTHER" id="PTHR28658">
    <property type="entry name" value="TRANSMEMBRANE PROTEIN 180"/>
    <property type="match status" value="1"/>
</dbReference>
<reference evidence="3 4" key="1">
    <citation type="journal article" date="2023" name="bioRxiv">
        <title>Conserved and derived expression patterns and positive selection on dental genes reveal complex evolutionary context of ever-growing rodent molars.</title>
        <authorList>
            <person name="Calamari Z.T."/>
            <person name="Song A."/>
            <person name="Cohen E."/>
            <person name="Akter M."/>
            <person name="Roy R.D."/>
            <person name="Hallikas O."/>
            <person name="Christensen M.M."/>
            <person name="Li P."/>
            <person name="Marangoni P."/>
            <person name="Jernvall J."/>
            <person name="Klein O.D."/>
        </authorList>
    </citation>
    <scope>NUCLEOTIDE SEQUENCE [LARGE SCALE GENOMIC DNA]</scope>
    <source>
        <strain evidence="3">V071</strain>
    </source>
</reference>
<feature type="transmembrane region" description="Helical" evidence="2">
    <location>
        <begin position="12"/>
        <end position="31"/>
    </location>
</feature>
<dbReference type="AlphaFoldDB" id="A0AAW0K338"/>
<feature type="transmembrane region" description="Helical" evidence="2">
    <location>
        <begin position="240"/>
        <end position="260"/>
    </location>
</feature>
<feature type="transmembrane region" description="Helical" evidence="2">
    <location>
        <begin position="76"/>
        <end position="97"/>
    </location>
</feature>
<keyword evidence="4" id="KW-1185">Reference proteome</keyword>
<dbReference type="EMBL" id="JBBHLL010000007">
    <property type="protein sequence ID" value="KAK7833292.1"/>
    <property type="molecule type" value="Genomic_DNA"/>
</dbReference>
<evidence type="ECO:0000313" key="3">
    <source>
        <dbReference type="EMBL" id="KAK7833292.1"/>
    </source>
</evidence>
<dbReference type="InterPro" id="IPR040035">
    <property type="entry name" value="TMEM180"/>
</dbReference>
<feature type="transmembrane region" description="Helical" evidence="2">
    <location>
        <begin position="176"/>
        <end position="198"/>
    </location>
</feature>
<organism evidence="3 4">
    <name type="scientific">Myodes glareolus</name>
    <name type="common">Bank vole</name>
    <name type="synonym">Clethrionomys glareolus</name>
    <dbReference type="NCBI Taxonomy" id="447135"/>
    <lineage>
        <taxon>Eukaryota</taxon>
        <taxon>Metazoa</taxon>
        <taxon>Chordata</taxon>
        <taxon>Craniata</taxon>
        <taxon>Vertebrata</taxon>
        <taxon>Euteleostomi</taxon>
        <taxon>Mammalia</taxon>
        <taxon>Eutheria</taxon>
        <taxon>Euarchontoglires</taxon>
        <taxon>Glires</taxon>
        <taxon>Rodentia</taxon>
        <taxon>Myomorpha</taxon>
        <taxon>Muroidea</taxon>
        <taxon>Cricetidae</taxon>
        <taxon>Arvicolinae</taxon>
        <taxon>Myodes</taxon>
    </lineage>
</organism>
<feature type="transmembrane region" description="Helical" evidence="2">
    <location>
        <begin position="309"/>
        <end position="328"/>
    </location>
</feature>
<dbReference type="PANTHER" id="PTHR28658:SF1">
    <property type="entry name" value="MAJOR FACILITATOR SUPERFAMILY DOMAIN CONTAINING 13B"/>
    <property type="match status" value="1"/>
</dbReference>
<sequence length="343" mass="39878">MTLWNINSTAWAYSLITLGTEMLSSFFRFYCVKLFLELYKISEFAFYQSQVILMICNILNDLSGYFRMNSQYDCCLSYHCSLFGAFLHVVTFLLPWFPWKHYQDGDWLNGLHLVVSLCTFDSTLAWVQQAQYRLFAETFPRHESRLQLMKINQVASLLGSTSVLFCGLISHNMEILPSFQVVAVITAFLAVTSLYSGLLHMRPLEHKRNPEETSLAESEQELLWTSTISLMRQILSQRNFHLFLIMNFFQVFHLTFFSNFMMIFADNLIPLEIFSSSTRSIMYGAGFICPQCLVLLGQSWLKKYGYYKIILISFYLEGAAAIVMVLLGQEYYYCLIVYLTVIM</sequence>
<gene>
    <name evidence="3" type="ORF">U0070_017291</name>
</gene>
<dbReference type="SUPFAM" id="SSF103473">
    <property type="entry name" value="MFS general substrate transporter"/>
    <property type="match status" value="2"/>
</dbReference>
<accession>A0AAW0K338</accession>
<keyword evidence="2" id="KW-1133">Transmembrane helix</keyword>
<comment type="caution">
    <text evidence="3">The sequence shown here is derived from an EMBL/GenBank/DDBJ whole genome shotgun (WGS) entry which is preliminary data.</text>
</comment>
<keyword evidence="2" id="KW-0812">Transmembrane</keyword>
<protein>
    <recommendedName>
        <fullName evidence="5">Transmembrane protein 180-like</fullName>
    </recommendedName>
</protein>
<dbReference type="GO" id="GO:0016020">
    <property type="term" value="C:membrane"/>
    <property type="evidence" value="ECO:0007669"/>
    <property type="project" value="UniProtKB-SubCell"/>
</dbReference>
<proteinExistence type="predicted"/>
<evidence type="ECO:0008006" key="5">
    <source>
        <dbReference type="Google" id="ProtNLM"/>
    </source>
</evidence>
<evidence type="ECO:0000256" key="2">
    <source>
        <dbReference type="SAM" id="Phobius"/>
    </source>
</evidence>
<dbReference type="Proteomes" id="UP001488838">
    <property type="component" value="Unassembled WGS sequence"/>
</dbReference>
<keyword evidence="2" id="KW-0472">Membrane</keyword>
<feature type="transmembrane region" description="Helical" evidence="2">
    <location>
        <begin position="280"/>
        <end position="297"/>
    </location>
</feature>
<name>A0AAW0K338_MYOGA</name>
<evidence type="ECO:0000313" key="4">
    <source>
        <dbReference type="Proteomes" id="UP001488838"/>
    </source>
</evidence>
<evidence type="ECO:0000256" key="1">
    <source>
        <dbReference type="ARBA" id="ARBA00004141"/>
    </source>
</evidence>
<comment type="subcellular location">
    <subcellularLocation>
        <location evidence="1">Membrane</location>
        <topology evidence="1">Multi-pass membrane protein</topology>
    </subcellularLocation>
</comment>